<dbReference type="InterPro" id="IPR006439">
    <property type="entry name" value="HAD-SF_hydro_IA"/>
</dbReference>
<evidence type="ECO:0000313" key="5">
    <source>
        <dbReference type="EMBL" id="MDY3561023.1"/>
    </source>
</evidence>
<dbReference type="GO" id="GO:0016787">
    <property type="term" value="F:hydrolase activity"/>
    <property type="evidence" value="ECO:0007669"/>
    <property type="project" value="UniProtKB-KW"/>
</dbReference>
<evidence type="ECO:0000256" key="1">
    <source>
        <dbReference type="ARBA" id="ARBA00000830"/>
    </source>
</evidence>
<comment type="pathway">
    <text evidence="2">Organic acid metabolism; glycolate biosynthesis; glycolate from 2-phosphoglycolate: step 1/1.</text>
</comment>
<dbReference type="Pfam" id="PF13419">
    <property type="entry name" value="HAD_2"/>
    <property type="match status" value="1"/>
</dbReference>
<dbReference type="InterPro" id="IPR023214">
    <property type="entry name" value="HAD_sf"/>
</dbReference>
<proteinExistence type="inferred from homology"/>
<keyword evidence="5" id="KW-0378">Hydrolase</keyword>
<dbReference type="PANTHER" id="PTHR43434:SF1">
    <property type="entry name" value="PHOSPHOGLYCOLATE PHOSPHATASE"/>
    <property type="match status" value="1"/>
</dbReference>
<comment type="caution">
    <text evidence="5">The sequence shown here is derived from an EMBL/GenBank/DDBJ whole genome shotgun (WGS) entry which is preliminary data.</text>
</comment>
<evidence type="ECO:0000256" key="4">
    <source>
        <dbReference type="ARBA" id="ARBA00013078"/>
    </source>
</evidence>
<evidence type="ECO:0000256" key="2">
    <source>
        <dbReference type="ARBA" id="ARBA00004818"/>
    </source>
</evidence>
<dbReference type="EMBL" id="JAXBLV010000188">
    <property type="protein sequence ID" value="MDY3561023.1"/>
    <property type="molecule type" value="Genomic_DNA"/>
</dbReference>
<dbReference type="PRINTS" id="PR00413">
    <property type="entry name" value="HADHALOGNASE"/>
</dbReference>
<dbReference type="Gene3D" id="1.10.150.240">
    <property type="entry name" value="Putative phosphatase, domain 2"/>
    <property type="match status" value="1"/>
</dbReference>
<dbReference type="NCBIfam" id="TIGR01509">
    <property type="entry name" value="HAD-SF-IA-v3"/>
    <property type="match status" value="1"/>
</dbReference>
<dbReference type="SFLD" id="SFLDG01129">
    <property type="entry name" value="C1.5:_HAD__Beta-PGM__Phosphata"/>
    <property type="match status" value="1"/>
</dbReference>
<dbReference type="SUPFAM" id="SSF56784">
    <property type="entry name" value="HAD-like"/>
    <property type="match status" value="1"/>
</dbReference>
<dbReference type="InterPro" id="IPR041492">
    <property type="entry name" value="HAD_2"/>
</dbReference>
<keyword evidence="6" id="KW-1185">Reference proteome</keyword>
<dbReference type="InterPro" id="IPR050155">
    <property type="entry name" value="HAD-like_hydrolase_sf"/>
</dbReference>
<dbReference type="RefSeq" id="WP_320687499.1">
    <property type="nucleotide sequence ID" value="NZ_JAXBLV010000188.1"/>
</dbReference>
<gene>
    <name evidence="5" type="ORF">R5W23_002282</name>
</gene>
<dbReference type="InterPro" id="IPR023198">
    <property type="entry name" value="PGP-like_dom2"/>
</dbReference>
<name>A0ABU5F1L6_9BACT</name>
<evidence type="ECO:0000256" key="3">
    <source>
        <dbReference type="ARBA" id="ARBA00006171"/>
    </source>
</evidence>
<organism evidence="5 6">
    <name type="scientific">Gemmata algarum</name>
    <dbReference type="NCBI Taxonomy" id="2975278"/>
    <lineage>
        <taxon>Bacteria</taxon>
        <taxon>Pseudomonadati</taxon>
        <taxon>Planctomycetota</taxon>
        <taxon>Planctomycetia</taxon>
        <taxon>Gemmatales</taxon>
        <taxon>Gemmataceae</taxon>
        <taxon>Gemmata</taxon>
    </lineage>
</organism>
<reference evidence="6" key="1">
    <citation type="journal article" date="2023" name="Mar. Drugs">
        <title>Gemmata algarum, a Novel Planctomycete Isolated from an Algal Mat, Displays Antimicrobial Activity.</title>
        <authorList>
            <person name="Kumar G."/>
            <person name="Kallscheuer N."/>
            <person name="Kashif M."/>
            <person name="Ahamad S."/>
            <person name="Jagadeeshwari U."/>
            <person name="Pannikurungottu S."/>
            <person name="Haufschild T."/>
            <person name="Kabuu M."/>
            <person name="Sasikala C."/>
            <person name="Jogler C."/>
            <person name="Ramana C."/>
        </authorList>
    </citation>
    <scope>NUCLEOTIDE SEQUENCE [LARGE SCALE GENOMIC DNA]</scope>
    <source>
        <strain evidence="6">JC673</strain>
    </source>
</reference>
<dbReference type="PANTHER" id="PTHR43434">
    <property type="entry name" value="PHOSPHOGLYCOLATE PHOSPHATASE"/>
    <property type="match status" value="1"/>
</dbReference>
<sequence length="210" mass="22600">MPFRAALFDFDGTLADSFAAITSSTNHVRRSYGLPPMTEAEVRGYVGFGLDKLMADLVPGAPVGEAVARYREHHAGVMIAETRLLPNVGDTIRALAGRGLKLAVCSNKRVEFTRELVRALGLGDYFAYVLGPDDVGDRAKPDPAMLLEGLKRLEVSPAKAVYVGDMVVDVRTARAAGVEVWLVPTGTTEPGEEPDRRLTSFDELLALLAG</sequence>
<dbReference type="InterPro" id="IPR036412">
    <property type="entry name" value="HAD-like_sf"/>
</dbReference>
<dbReference type="Proteomes" id="UP001272242">
    <property type="component" value="Unassembled WGS sequence"/>
</dbReference>
<dbReference type="NCBIfam" id="TIGR01549">
    <property type="entry name" value="HAD-SF-IA-v1"/>
    <property type="match status" value="1"/>
</dbReference>
<dbReference type="EC" id="3.1.3.18" evidence="4"/>
<dbReference type="SFLD" id="SFLDS00003">
    <property type="entry name" value="Haloacid_Dehalogenase"/>
    <property type="match status" value="1"/>
</dbReference>
<accession>A0ABU5F1L6</accession>
<evidence type="ECO:0000313" key="6">
    <source>
        <dbReference type="Proteomes" id="UP001272242"/>
    </source>
</evidence>
<comment type="catalytic activity">
    <reaction evidence="1">
        <text>2-phosphoglycolate + H2O = glycolate + phosphate</text>
        <dbReference type="Rhea" id="RHEA:14369"/>
        <dbReference type="ChEBI" id="CHEBI:15377"/>
        <dbReference type="ChEBI" id="CHEBI:29805"/>
        <dbReference type="ChEBI" id="CHEBI:43474"/>
        <dbReference type="ChEBI" id="CHEBI:58033"/>
        <dbReference type="EC" id="3.1.3.18"/>
    </reaction>
</comment>
<dbReference type="Gene3D" id="3.40.50.1000">
    <property type="entry name" value="HAD superfamily/HAD-like"/>
    <property type="match status" value="1"/>
</dbReference>
<comment type="similarity">
    <text evidence="3">Belongs to the HAD-like hydrolase superfamily. CbbY/CbbZ/Gph/YieH family.</text>
</comment>
<protein>
    <recommendedName>
        <fullName evidence="4">phosphoglycolate phosphatase</fullName>
        <ecNumber evidence="4">3.1.3.18</ecNumber>
    </recommendedName>
</protein>
<dbReference type="SFLD" id="SFLDG01135">
    <property type="entry name" value="C1.5.6:_HAD__Beta-PGM__Phospha"/>
    <property type="match status" value="1"/>
</dbReference>